<dbReference type="AlphaFoldDB" id="A0AAV7P9S7"/>
<dbReference type="EMBL" id="JANPWB010000011">
    <property type="protein sequence ID" value="KAJ1124117.1"/>
    <property type="molecule type" value="Genomic_DNA"/>
</dbReference>
<feature type="compositionally biased region" description="Basic residues" evidence="1">
    <location>
        <begin position="96"/>
        <end position="105"/>
    </location>
</feature>
<sequence length="139" mass="15415">MGPLGLWGIVRSALIIANPEQLGWACPAMYLQCWGLRVTALAGRLALVEVGPEAALKGPTQTPKPEPAGCGRCFKAPLKDDTHLPGTQALAEDVRKQRRHRCEKKKHLMKSFERDSFKERTVLLRQLRQQGSGSETQND</sequence>
<keyword evidence="3" id="KW-1185">Reference proteome</keyword>
<comment type="caution">
    <text evidence="2">The sequence shown here is derived from an EMBL/GenBank/DDBJ whole genome shotgun (WGS) entry which is preliminary data.</text>
</comment>
<accession>A0AAV7P9S7</accession>
<evidence type="ECO:0000313" key="3">
    <source>
        <dbReference type="Proteomes" id="UP001066276"/>
    </source>
</evidence>
<organism evidence="2 3">
    <name type="scientific">Pleurodeles waltl</name>
    <name type="common">Iberian ribbed newt</name>
    <dbReference type="NCBI Taxonomy" id="8319"/>
    <lineage>
        <taxon>Eukaryota</taxon>
        <taxon>Metazoa</taxon>
        <taxon>Chordata</taxon>
        <taxon>Craniata</taxon>
        <taxon>Vertebrata</taxon>
        <taxon>Euteleostomi</taxon>
        <taxon>Amphibia</taxon>
        <taxon>Batrachia</taxon>
        <taxon>Caudata</taxon>
        <taxon>Salamandroidea</taxon>
        <taxon>Salamandridae</taxon>
        <taxon>Pleurodelinae</taxon>
        <taxon>Pleurodeles</taxon>
    </lineage>
</organism>
<gene>
    <name evidence="2" type="ORF">NDU88_002579</name>
</gene>
<name>A0AAV7P9S7_PLEWA</name>
<reference evidence="2" key="1">
    <citation type="journal article" date="2022" name="bioRxiv">
        <title>Sequencing and chromosome-scale assembly of the giantPleurodeles waltlgenome.</title>
        <authorList>
            <person name="Brown T."/>
            <person name="Elewa A."/>
            <person name="Iarovenko S."/>
            <person name="Subramanian E."/>
            <person name="Araus A.J."/>
            <person name="Petzold A."/>
            <person name="Susuki M."/>
            <person name="Suzuki K.-i.T."/>
            <person name="Hayashi T."/>
            <person name="Toyoda A."/>
            <person name="Oliveira C."/>
            <person name="Osipova E."/>
            <person name="Leigh N.D."/>
            <person name="Simon A."/>
            <person name="Yun M.H."/>
        </authorList>
    </citation>
    <scope>NUCLEOTIDE SEQUENCE</scope>
    <source>
        <strain evidence="2">20211129_DDA</strain>
        <tissue evidence="2">Liver</tissue>
    </source>
</reference>
<evidence type="ECO:0000256" key="1">
    <source>
        <dbReference type="SAM" id="MobiDB-lite"/>
    </source>
</evidence>
<proteinExistence type="predicted"/>
<feature type="region of interest" description="Disordered" evidence="1">
    <location>
        <begin position="79"/>
        <end position="105"/>
    </location>
</feature>
<evidence type="ECO:0000313" key="2">
    <source>
        <dbReference type="EMBL" id="KAJ1124117.1"/>
    </source>
</evidence>
<dbReference type="Proteomes" id="UP001066276">
    <property type="component" value="Chromosome 7"/>
</dbReference>
<protein>
    <submittedName>
        <fullName evidence="2">Uncharacterized protein</fullName>
    </submittedName>
</protein>